<name>A0ABP0T4M2_RICHE</name>
<protein>
    <submittedName>
        <fullName evidence="1">Uncharacterized protein</fullName>
    </submittedName>
</protein>
<proteinExistence type="predicted"/>
<evidence type="ECO:0000313" key="1">
    <source>
        <dbReference type="EMBL" id="CAK9120697.1"/>
    </source>
</evidence>
<sequence>MLLIVARIGINVTKHSPIGDKIDRDKLFLKAYPFLNE</sequence>
<reference evidence="1 2" key="1">
    <citation type="submission" date="2024-02" db="EMBL/GenBank/DDBJ databases">
        <authorList>
            <person name="Nijsse B."/>
            <person name="Sprong H."/>
        </authorList>
    </citation>
    <scope>NUCLEOTIDE SEQUENCE [LARGE SCALE GENOMIC DNA]</scope>
    <source>
        <strain evidence="1">OB144</strain>
    </source>
</reference>
<evidence type="ECO:0000313" key="2">
    <source>
        <dbReference type="Proteomes" id="UP001642485"/>
    </source>
</evidence>
<keyword evidence="2" id="KW-1185">Reference proteome</keyword>
<dbReference type="EMBL" id="OZ018776">
    <property type="protein sequence ID" value="CAK9120697.1"/>
    <property type="molecule type" value="Genomic_DNA"/>
</dbReference>
<organism evidence="1 2">
    <name type="scientific">Rickettsia helvetica</name>
    <dbReference type="NCBI Taxonomy" id="35789"/>
    <lineage>
        <taxon>Bacteria</taxon>
        <taxon>Pseudomonadati</taxon>
        <taxon>Pseudomonadota</taxon>
        <taxon>Alphaproteobacteria</taxon>
        <taxon>Rickettsiales</taxon>
        <taxon>Rickettsiaceae</taxon>
        <taxon>Rickettsieae</taxon>
        <taxon>Rickettsia</taxon>
        <taxon>spotted fever group</taxon>
    </lineage>
</organism>
<accession>A0ABP0T4M2</accession>
<gene>
    <name evidence="1" type="ORF">OB144RH_03335</name>
</gene>
<dbReference type="Proteomes" id="UP001642485">
    <property type="component" value="Chromosome"/>
</dbReference>